<keyword evidence="3 6" id="KW-0812">Transmembrane</keyword>
<dbReference type="GO" id="GO:0005886">
    <property type="term" value="C:plasma membrane"/>
    <property type="evidence" value="ECO:0007669"/>
    <property type="project" value="UniProtKB-SubCell"/>
</dbReference>
<evidence type="ECO:0000313" key="7">
    <source>
        <dbReference type="EMBL" id="RUR66715.1"/>
    </source>
</evidence>
<feature type="transmembrane region" description="Helical" evidence="6">
    <location>
        <begin position="139"/>
        <end position="158"/>
    </location>
</feature>
<protein>
    <submittedName>
        <fullName evidence="7">UPF0104 family protein</fullName>
    </submittedName>
</protein>
<comment type="subcellular location">
    <subcellularLocation>
        <location evidence="1">Cell membrane</location>
        <topology evidence="1">Multi-pass membrane protein</topology>
    </subcellularLocation>
</comment>
<dbReference type="EMBL" id="RXFT01000002">
    <property type="protein sequence ID" value="RUR66715.1"/>
    <property type="molecule type" value="Genomic_DNA"/>
</dbReference>
<gene>
    <name evidence="7" type="ORF">EJP67_06520</name>
</gene>
<evidence type="ECO:0000256" key="5">
    <source>
        <dbReference type="ARBA" id="ARBA00023136"/>
    </source>
</evidence>
<evidence type="ECO:0000256" key="2">
    <source>
        <dbReference type="ARBA" id="ARBA00022475"/>
    </source>
</evidence>
<dbReference type="InterPro" id="IPR022791">
    <property type="entry name" value="L-PG_synthase/AglD"/>
</dbReference>
<dbReference type="Proteomes" id="UP000281118">
    <property type="component" value="Unassembled WGS sequence"/>
</dbReference>
<organism evidence="7 8">
    <name type="scientific">Variovorax guangxiensis</name>
    <dbReference type="NCBI Taxonomy" id="1775474"/>
    <lineage>
        <taxon>Bacteria</taxon>
        <taxon>Pseudomonadati</taxon>
        <taxon>Pseudomonadota</taxon>
        <taxon>Betaproteobacteria</taxon>
        <taxon>Burkholderiales</taxon>
        <taxon>Comamonadaceae</taxon>
        <taxon>Variovorax</taxon>
    </lineage>
</organism>
<keyword evidence="2" id="KW-1003">Cell membrane</keyword>
<accession>A0A3S0XDB5</accession>
<evidence type="ECO:0000256" key="3">
    <source>
        <dbReference type="ARBA" id="ARBA00022692"/>
    </source>
</evidence>
<dbReference type="PANTHER" id="PTHR39087">
    <property type="entry name" value="UPF0104 MEMBRANE PROTEIN MJ1595"/>
    <property type="match status" value="1"/>
</dbReference>
<feature type="transmembrane region" description="Helical" evidence="6">
    <location>
        <begin position="84"/>
        <end position="112"/>
    </location>
</feature>
<feature type="transmembrane region" description="Helical" evidence="6">
    <location>
        <begin position="170"/>
        <end position="190"/>
    </location>
</feature>
<keyword evidence="5 6" id="KW-0472">Membrane</keyword>
<dbReference type="RefSeq" id="WP_126020792.1">
    <property type="nucleotide sequence ID" value="NZ_RXFT01000002.1"/>
</dbReference>
<name>A0A3S0XDB5_9BURK</name>
<dbReference type="Pfam" id="PF03706">
    <property type="entry name" value="LPG_synthase_TM"/>
    <property type="match status" value="1"/>
</dbReference>
<evidence type="ECO:0000256" key="4">
    <source>
        <dbReference type="ARBA" id="ARBA00022989"/>
    </source>
</evidence>
<keyword evidence="4 6" id="KW-1133">Transmembrane helix</keyword>
<comment type="caution">
    <text evidence="7">The sequence shown here is derived from an EMBL/GenBank/DDBJ whole genome shotgun (WGS) entry which is preliminary data.</text>
</comment>
<evidence type="ECO:0000313" key="8">
    <source>
        <dbReference type="Proteomes" id="UP000281118"/>
    </source>
</evidence>
<proteinExistence type="predicted"/>
<dbReference type="AlphaFoldDB" id="A0A3S0XDB5"/>
<evidence type="ECO:0000256" key="1">
    <source>
        <dbReference type="ARBA" id="ARBA00004651"/>
    </source>
</evidence>
<feature type="transmembrane region" description="Helical" evidence="6">
    <location>
        <begin position="210"/>
        <end position="231"/>
    </location>
</feature>
<dbReference type="PANTHER" id="PTHR39087:SF2">
    <property type="entry name" value="UPF0104 MEMBRANE PROTEIN MJ1595"/>
    <property type="match status" value="1"/>
</dbReference>
<feature type="transmembrane region" description="Helical" evidence="6">
    <location>
        <begin position="51"/>
        <end position="72"/>
    </location>
</feature>
<evidence type="ECO:0000256" key="6">
    <source>
        <dbReference type="SAM" id="Phobius"/>
    </source>
</evidence>
<dbReference type="OrthoDB" id="5998304at2"/>
<feature type="transmembrane region" description="Helical" evidence="6">
    <location>
        <begin position="289"/>
        <end position="306"/>
    </location>
</feature>
<feature type="transmembrane region" description="Helical" evidence="6">
    <location>
        <begin position="243"/>
        <end position="269"/>
    </location>
</feature>
<reference evidence="7 8" key="1">
    <citation type="submission" date="2018-12" db="EMBL/GenBank/DDBJ databases">
        <title>The genome sequences of Variovorax guangxiensis DSM 27352.</title>
        <authorList>
            <person name="Gao J."/>
            <person name="Sun J."/>
        </authorList>
    </citation>
    <scope>NUCLEOTIDE SEQUENCE [LARGE SCALE GENOMIC DNA]</scope>
    <source>
        <strain evidence="7 8">DSM 27352</strain>
    </source>
</reference>
<sequence length="322" mass="34980">MSTLALSRHSWWPWARRAAVWGFFALIAWLLVRQALVIDWEDVLDAIRALPAVSLLAGGALAACSFALYSTYDLLGRHITRHRLGTGTVMGVTFISYAFNLNLGSLVGGVAFRYRLYSRLGLSNDTITRVLGFSMLTNWLGYLVVAGAAFCFWPMTLPPEWKIGSEGLRVLGATLLVVVLAYLVMCALARGHVWRVRGFGLKVPGFGMALLQLAMSCANWSLIGGVIWFLLQGQVAYAQVLAVLLVAAVAGVLTHVPAGLGVLEAVFVALLSHEVPQAQLLGALLAYRGLYYLLPLAVAALGYLLTEARARRLRAPALRGRR</sequence>